<dbReference type="KEGG" id="lgi:LOTGIDRAFT_93742"/>
<dbReference type="Proteomes" id="UP000030746">
    <property type="component" value="Unassembled WGS sequence"/>
</dbReference>
<protein>
    <recommendedName>
        <fullName evidence="2">Glycosyltransferase 2-like domain-containing protein</fullName>
    </recommendedName>
</protein>
<dbReference type="STRING" id="225164.V4B6Q6"/>
<dbReference type="PANTHER" id="PTHR11675:SF131">
    <property type="entry name" value="POLYPEPTIDE N-ACETYLGALACTOSAMINYLTRANSFERASE 9-RELATED"/>
    <property type="match status" value="1"/>
</dbReference>
<feature type="domain" description="Glycosyltransferase 2-like" evidence="2">
    <location>
        <begin position="66"/>
        <end position="248"/>
    </location>
</feature>
<dbReference type="GO" id="GO:0006493">
    <property type="term" value="P:protein O-linked glycosylation"/>
    <property type="evidence" value="ECO:0007669"/>
    <property type="project" value="TreeGrafter"/>
</dbReference>
<dbReference type="AlphaFoldDB" id="V4B6Q6"/>
<evidence type="ECO:0000313" key="4">
    <source>
        <dbReference type="Proteomes" id="UP000030746"/>
    </source>
</evidence>
<dbReference type="HOGENOM" id="CLU_013477_0_0_1"/>
<dbReference type="GO" id="GO:0005794">
    <property type="term" value="C:Golgi apparatus"/>
    <property type="evidence" value="ECO:0007669"/>
    <property type="project" value="TreeGrafter"/>
</dbReference>
<sequence>GEMGVGVAMRLQDLTEEQKKAYNQGWHRNAFNQYVSDMISLNRNLPDYRFPECKNVTFRSDLPDVSIIIPFRDEAWSTLLRTIHSVLNRTPPKLLKEIILSDDASTFVHLQKDLEEYLVHYPKVKLVRLKTRGGLIRTRLRGYDVSSGSAVIFLDSHCEVTKGWIEPLLDAIASDYRTVVTSVMDVIEGDDFRYRTYDIEKSAPIGIFDWRLIFKWDRKSYDKPRYLPVGSPTLIGCLIGVSRRFFEETEKFDEGFFIWGGENLEISFKAWMCGGSLVVSPCSHVGHVYKSRLPYDWGNTTQSKTLERNLHRLAETWLDDYVIYHKQVCGPCKEDIGDISSKLALKKKLNCRNFEWYIKNIIPNMFIPG</sequence>
<dbReference type="Pfam" id="PF00535">
    <property type="entry name" value="Glycos_transf_2"/>
    <property type="match status" value="1"/>
</dbReference>
<evidence type="ECO:0000259" key="2">
    <source>
        <dbReference type="Pfam" id="PF00535"/>
    </source>
</evidence>
<dbReference type="PANTHER" id="PTHR11675">
    <property type="entry name" value="N-ACETYLGALACTOSAMINYLTRANSFERASE"/>
    <property type="match status" value="1"/>
</dbReference>
<dbReference type="Gene3D" id="3.90.550.10">
    <property type="entry name" value="Spore Coat Polysaccharide Biosynthesis Protein SpsA, Chain A"/>
    <property type="match status" value="1"/>
</dbReference>
<dbReference type="CTD" id="20252981"/>
<proteinExistence type="predicted"/>
<dbReference type="GO" id="GO:0004653">
    <property type="term" value="F:polypeptide N-acetylgalactosaminyltransferase activity"/>
    <property type="evidence" value="ECO:0007669"/>
    <property type="project" value="TreeGrafter"/>
</dbReference>
<gene>
    <name evidence="3" type="ORF">LOTGIDRAFT_93742</name>
</gene>
<evidence type="ECO:0000313" key="3">
    <source>
        <dbReference type="EMBL" id="ESP03206.1"/>
    </source>
</evidence>
<reference evidence="3 4" key="1">
    <citation type="journal article" date="2013" name="Nature">
        <title>Insights into bilaterian evolution from three spiralian genomes.</title>
        <authorList>
            <person name="Simakov O."/>
            <person name="Marletaz F."/>
            <person name="Cho S.J."/>
            <person name="Edsinger-Gonzales E."/>
            <person name="Havlak P."/>
            <person name="Hellsten U."/>
            <person name="Kuo D.H."/>
            <person name="Larsson T."/>
            <person name="Lv J."/>
            <person name="Arendt D."/>
            <person name="Savage R."/>
            <person name="Osoegawa K."/>
            <person name="de Jong P."/>
            <person name="Grimwood J."/>
            <person name="Chapman J.A."/>
            <person name="Shapiro H."/>
            <person name="Aerts A."/>
            <person name="Otillar R.P."/>
            <person name="Terry A.Y."/>
            <person name="Boore J.L."/>
            <person name="Grigoriev I.V."/>
            <person name="Lindberg D.R."/>
            <person name="Seaver E.C."/>
            <person name="Weisblat D.A."/>
            <person name="Putnam N.H."/>
            <person name="Rokhsar D.S."/>
        </authorList>
    </citation>
    <scope>NUCLEOTIDE SEQUENCE [LARGE SCALE GENOMIC DNA]</scope>
</reference>
<dbReference type="SUPFAM" id="SSF53448">
    <property type="entry name" value="Nucleotide-diphospho-sugar transferases"/>
    <property type="match status" value="1"/>
</dbReference>
<dbReference type="GeneID" id="20252981"/>
<dbReference type="EMBL" id="KB200084">
    <property type="protein sequence ID" value="ESP03206.1"/>
    <property type="molecule type" value="Genomic_DNA"/>
</dbReference>
<feature type="non-terminal residue" evidence="3">
    <location>
        <position position="1"/>
    </location>
</feature>
<dbReference type="RefSeq" id="XP_009046129.1">
    <property type="nucleotide sequence ID" value="XM_009047881.1"/>
</dbReference>
<organism evidence="3 4">
    <name type="scientific">Lottia gigantea</name>
    <name type="common">Giant owl limpet</name>
    <dbReference type="NCBI Taxonomy" id="225164"/>
    <lineage>
        <taxon>Eukaryota</taxon>
        <taxon>Metazoa</taxon>
        <taxon>Spiralia</taxon>
        <taxon>Lophotrochozoa</taxon>
        <taxon>Mollusca</taxon>
        <taxon>Gastropoda</taxon>
        <taxon>Patellogastropoda</taxon>
        <taxon>Lottioidea</taxon>
        <taxon>Lottiidae</taxon>
        <taxon>Lottia</taxon>
    </lineage>
</organism>
<accession>V4B6Q6</accession>
<keyword evidence="4" id="KW-1185">Reference proteome</keyword>
<name>V4B6Q6_LOTGI</name>
<evidence type="ECO:0000256" key="1">
    <source>
        <dbReference type="ARBA" id="ARBA00023157"/>
    </source>
</evidence>
<dbReference type="OrthoDB" id="6054336at2759"/>
<keyword evidence="1" id="KW-1015">Disulfide bond</keyword>
<dbReference type="InterPro" id="IPR001173">
    <property type="entry name" value="Glyco_trans_2-like"/>
</dbReference>
<dbReference type="InterPro" id="IPR029044">
    <property type="entry name" value="Nucleotide-diphossugar_trans"/>
</dbReference>
<dbReference type="OMA" id="ECFTHGE"/>
<feature type="non-terminal residue" evidence="3">
    <location>
        <position position="369"/>
    </location>
</feature>